<evidence type="ECO:0000313" key="3">
    <source>
        <dbReference type="EMBL" id="KIM32965.1"/>
    </source>
</evidence>
<feature type="transmembrane region" description="Helical" evidence="2">
    <location>
        <begin position="115"/>
        <end position="134"/>
    </location>
</feature>
<feature type="transmembrane region" description="Helical" evidence="2">
    <location>
        <begin position="239"/>
        <end position="262"/>
    </location>
</feature>
<protein>
    <submittedName>
        <fullName evidence="3">Uncharacterized protein</fullName>
    </submittedName>
</protein>
<keyword evidence="2" id="KW-0812">Transmembrane</keyword>
<proteinExistence type="predicted"/>
<keyword evidence="2" id="KW-1133">Transmembrane helix</keyword>
<reference evidence="4" key="2">
    <citation type="submission" date="2015-01" db="EMBL/GenBank/DDBJ databases">
        <title>Evolutionary Origins and Diversification of the Mycorrhizal Mutualists.</title>
        <authorList>
            <consortium name="DOE Joint Genome Institute"/>
            <consortium name="Mycorrhizal Genomics Consortium"/>
            <person name="Kohler A."/>
            <person name="Kuo A."/>
            <person name="Nagy L.G."/>
            <person name="Floudas D."/>
            <person name="Copeland A."/>
            <person name="Barry K.W."/>
            <person name="Cichocki N."/>
            <person name="Veneault-Fourrey C."/>
            <person name="LaButti K."/>
            <person name="Lindquist E.A."/>
            <person name="Lipzen A."/>
            <person name="Lundell T."/>
            <person name="Morin E."/>
            <person name="Murat C."/>
            <person name="Riley R."/>
            <person name="Ohm R."/>
            <person name="Sun H."/>
            <person name="Tunlid A."/>
            <person name="Henrissat B."/>
            <person name="Grigoriev I.V."/>
            <person name="Hibbett D.S."/>
            <person name="Martin F."/>
        </authorList>
    </citation>
    <scope>NUCLEOTIDE SEQUENCE [LARGE SCALE GENOMIC DNA]</scope>
    <source>
        <strain evidence="4">MAFF 305830</strain>
    </source>
</reference>
<organism evidence="3 4">
    <name type="scientific">Serendipita vermifera MAFF 305830</name>
    <dbReference type="NCBI Taxonomy" id="933852"/>
    <lineage>
        <taxon>Eukaryota</taxon>
        <taxon>Fungi</taxon>
        <taxon>Dikarya</taxon>
        <taxon>Basidiomycota</taxon>
        <taxon>Agaricomycotina</taxon>
        <taxon>Agaricomycetes</taxon>
        <taxon>Sebacinales</taxon>
        <taxon>Serendipitaceae</taxon>
        <taxon>Serendipita</taxon>
    </lineage>
</organism>
<feature type="compositionally biased region" description="Polar residues" evidence="1">
    <location>
        <begin position="434"/>
        <end position="454"/>
    </location>
</feature>
<dbReference type="STRING" id="933852.A0A0C3B824"/>
<gene>
    <name evidence="3" type="ORF">M408DRAFT_189973</name>
</gene>
<evidence type="ECO:0000256" key="2">
    <source>
        <dbReference type="SAM" id="Phobius"/>
    </source>
</evidence>
<dbReference type="EMBL" id="KN824279">
    <property type="protein sequence ID" value="KIM32965.1"/>
    <property type="molecule type" value="Genomic_DNA"/>
</dbReference>
<evidence type="ECO:0000256" key="1">
    <source>
        <dbReference type="SAM" id="MobiDB-lite"/>
    </source>
</evidence>
<dbReference type="HOGENOM" id="CLU_356086_0_0_1"/>
<feature type="compositionally biased region" description="Basic and acidic residues" evidence="1">
    <location>
        <begin position="404"/>
        <end position="419"/>
    </location>
</feature>
<feature type="transmembrane region" description="Helical" evidence="2">
    <location>
        <begin position="67"/>
        <end position="88"/>
    </location>
</feature>
<feature type="transmembrane region" description="Helical" evidence="2">
    <location>
        <begin position="34"/>
        <end position="55"/>
    </location>
</feature>
<reference evidence="3 4" key="1">
    <citation type="submission" date="2014-04" db="EMBL/GenBank/DDBJ databases">
        <authorList>
            <consortium name="DOE Joint Genome Institute"/>
            <person name="Kuo A."/>
            <person name="Zuccaro A."/>
            <person name="Kohler A."/>
            <person name="Nagy L.G."/>
            <person name="Floudas D."/>
            <person name="Copeland A."/>
            <person name="Barry K.W."/>
            <person name="Cichocki N."/>
            <person name="Veneault-Fourrey C."/>
            <person name="LaButti K."/>
            <person name="Lindquist E.A."/>
            <person name="Lipzen A."/>
            <person name="Lundell T."/>
            <person name="Morin E."/>
            <person name="Murat C."/>
            <person name="Sun H."/>
            <person name="Tunlid A."/>
            <person name="Henrissat B."/>
            <person name="Grigoriev I.V."/>
            <person name="Hibbett D.S."/>
            <person name="Martin F."/>
            <person name="Nordberg H.P."/>
            <person name="Cantor M.N."/>
            <person name="Hua S.X."/>
        </authorList>
    </citation>
    <scope>NUCLEOTIDE SEQUENCE [LARGE SCALE GENOMIC DNA]</scope>
    <source>
        <strain evidence="3 4">MAFF 305830</strain>
    </source>
</reference>
<sequence length="788" mass="85026">MNATSVTNDSLGNAGLTTTTTTGYVPWWTGDWKYWFYFIAHSTGGAGLTLLLLTMCLPLRRVRRNPILISMCFSWWIGSFPNLTLLFYTNNVLGDAPSQATCLASAALTMSQTPLNAVCAVTLVYNVWSVLYFTSARSGPSSARTFLLVIIPYVVFLVSAGSVVAVGLIRPETVSRATFYCVVHSDILTIFLGVFGGACCVAAIILEAWIGILLRKNRSRTTPSAKSKSSAGSGMDLQLAVRVVLFGFYIFFGLGLSIISIINWTSVVPDLCFSTFSLAVFFIFGSQQDIIRVWKRGLCCCFVRSEQETRRSASHIRAGSVDSNAKNGISANAGMHSPYWYRHADKKDQKIGDGMADLATLHTRHTIGTQAGTTPSALSPYNSHTDFQFQFESDVGLGLVGKPGQKDNAKGAKKAKDTKWGAGKPSNRPGTGGNSKQQRPGTADSNFGTESQNWYPDLGYAFDPEGTSHTADTDLEMDVATSGPSRPYLQGQNPPLASRGGKGHANEHTRHSSATVPSEYIGTSPRSPQFIYYDNEEAAQSLPQLVSALSPTPLLPKETSGSKAKVTAEVNTYGNSGFQFPVAPQPHAHAHAPTVNSRLYIEHRAGASTDTSASISNANDSRPYLFSTEPENHRESTDIEAGGLPAYYLRQHSHSYMQSSEFPDYRSSADSSIGMGARAAIKAQAQAQTQAYVQPNNAVRGGDPRAGVPGGVAPAPTKLYDSDYPYSYDYEDSNMSTTAMDHSFVPPSKSAFDREGSGFQFISGRKRTAGGSDDSFQTNPSLYGGRAY</sequence>
<dbReference type="OrthoDB" id="3232296at2759"/>
<feature type="transmembrane region" description="Helical" evidence="2">
    <location>
        <begin position="146"/>
        <end position="169"/>
    </location>
</feature>
<keyword evidence="2" id="KW-0472">Membrane</keyword>
<feature type="region of interest" description="Disordered" evidence="1">
    <location>
        <begin position="764"/>
        <end position="788"/>
    </location>
</feature>
<feature type="transmembrane region" description="Helical" evidence="2">
    <location>
        <begin position="189"/>
        <end position="214"/>
    </location>
</feature>
<dbReference type="AlphaFoldDB" id="A0A0C3B824"/>
<keyword evidence="4" id="KW-1185">Reference proteome</keyword>
<accession>A0A0C3B824</accession>
<name>A0A0C3B824_SERVB</name>
<feature type="region of interest" description="Disordered" evidence="1">
    <location>
        <begin position="400"/>
        <end position="522"/>
    </location>
</feature>
<dbReference type="Proteomes" id="UP000054097">
    <property type="component" value="Unassembled WGS sequence"/>
</dbReference>
<evidence type="ECO:0000313" key="4">
    <source>
        <dbReference type="Proteomes" id="UP000054097"/>
    </source>
</evidence>